<feature type="domain" description="RagB/SusD" evidence="6">
    <location>
        <begin position="331"/>
        <end position="472"/>
    </location>
</feature>
<dbReference type="RefSeq" id="WP_024981672.1">
    <property type="nucleotide sequence ID" value="NZ_CBCRUM010000018.1"/>
</dbReference>
<feature type="domain" description="SusD-like N-terminal" evidence="7">
    <location>
        <begin position="104"/>
        <end position="239"/>
    </location>
</feature>
<dbReference type="InterPro" id="IPR012944">
    <property type="entry name" value="SusD_RagB_dom"/>
</dbReference>
<dbReference type="Gene3D" id="1.25.40.390">
    <property type="match status" value="1"/>
</dbReference>
<dbReference type="InterPro" id="IPR033985">
    <property type="entry name" value="SusD-like_N"/>
</dbReference>
<dbReference type="SUPFAM" id="SSF48452">
    <property type="entry name" value="TPR-like"/>
    <property type="match status" value="1"/>
</dbReference>
<sequence length="472" mass="52878">MIYILIIFKKLLHKSAKELTANSCFLIAVCLTLAGCDSFVEVDLPASQLTAKTVFEDAGTANAAMAGLYAKMRDGGLLNGNSNGVSCNLGLYADEFDYYYAYDVSNFYTNSLFPGELGVNDIWNKSYSQIYSANAVLEGLDNSISIAEANKKQLQGEAIFVRALLHFYLLNLYGDIPYITTTDYLLNSKVSRMPADKIYSLILMDLNKAVELLSEDYVSPERILPNRSTAKALLARVYLYMGMYPEASNAASSVINNPLYSWETDLDKIFLKESRTTIWQFMPNTSDSNTAEGSLYIFTSGPPPVVGLKPEFVNAFEQGDQRKTHWTTEVTDGVSTWYHASKYKQQSTTPSSVEYSIVFRLAELYLIRAEARVYQDDLIGAKEDLNRIRTTAGLNPTNAVTAEDIKTDILNQRRFELFTEFGQRFFDLKRTGKLDEILSVSKPGWNTTDSLWPLPALELNSNPNLNPQNPGY</sequence>
<organism evidence="8 9">
    <name type="scientific">Flavobacterium succinicans</name>
    <dbReference type="NCBI Taxonomy" id="29536"/>
    <lineage>
        <taxon>Bacteria</taxon>
        <taxon>Pseudomonadati</taxon>
        <taxon>Bacteroidota</taxon>
        <taxon>Flavobacteriia</taxon>
        <taxon>Flavobacteriales</taxon>
        <taxon>Flavobacteriaceae</taxon>
        <taxon>Flavobacterium</taxon>
    </lineage>
</organism>
<comment type="subcellular location">
    <subcellularLocation>
        <location evidence="1">Cell outer membrane</location>
    </subcellularLocation>
</comment>
<evidence type="ECO:0000259" key="7">
    <source>
        <dbReference type="Pfam" id="PF14322"/>
    </source>
</evidence>
<evidence type="ECO:0000256" key="2">
    <source>
        <dbReference type="ARBA" id="ARBA00006275"/>
    </source>
</evidence>
<gene>
    <name evidence="8" type="ORF">SAMN05444143_11068</name>
</gene>
<evidence type="ECO:0000313" key="8">
    <source>
        <dbReference type="EMBL" id="SFN31946.1"/>
    </source>
</evidence>
<keyword evidence="9" id="KW-1185">Reference proteome</keyword>
<evidence type="ECO:0000256" key="3">
    <source>
        <dbReference type="ARBA" id="ARBA00022729"/>
    </source>
</evidence>
<dbReference type="AlphaFoldDB" id="A0A1I4Y1Q2"/>
<dbReference type="EMBL" id="FOUT01000010">
    <property type="protein sequence ID" value="SFN31946.1"/>
    <property type="molecule type" value="Genomic_DNA"/>
</dbReference>
<name>A0A1I4Y1Q2_9FLAO</name>
<dbReference type="GO" id="GO:0009279">
    <property type="term" value="C:cell outer membrane"/>
    <property type="evidence" value="ECO:0007669"/>
    <property type="project" value="UniProtKB-SubCell"/>
</dbReference>
<evidence type="ECO:0000259" key="6">
    <source>
        <dbReference type="Pfam" id="PF07980"/>
    </source>
</evidence>
<keyword evidence="5" id="KW-0998">Cell outer membrane</keyword>
<evidence type="ECO:0000256" key="4">
    <source>
        <dbReference type="ARBA" id="ARBA00023136"/>
    </source>
</evidence>
<evidence type="ECO:0000256" key="1">
    <source>
        <dbReference type="ARBA" id="ARBA00004442"/>
    </source>
</evidence>
<keyword evidence="3" id="KW-0732">Signal</keyword>
<comment type="similarity">
    <text evidence="2">Belongs to the SusD family.</text>
</comment>
<dbReference type="InterPro" id="IPR011990">
    <property type="entry name" value="TPR-like_helical_dom_sf"/>
</dbReference>
<protein>
    <submittedName>
        <fullName evidence="8">RagB/SusD domain-containing protein</fullName>
    </submittedName>
</protein>
<dbReference type="Pfam" id="PF07980">
    <property type="entry name" value="SusD_RagB"/>
    <property type="match status" value="1"/>
</dbReference>
<dbReference type="eggNOG" id="COG3193">
    <property type="taxonomic scope" value="Bacteria"/>
</dbReference>
<dbReference type="Pfam" id="PF14322">
    <property type="entry name" value="SusD-like_3"/>
    <property type="match status" value="1"/>
</dbReference>
<evidence type="ECO:0000313" key="9">
    <source>
        <dbReference type="Proteomes" id="UP000182961"/>
    </source>
</evidence>
<dbReference type="Proteomes" id="UP000182961">
    <property type="component" value="Unassembled WGS sequence"/>
</dbReference>
<proteinExistence type="inferred from homology"/>
<accession>A0A1I4Y1Q2</accession>
<reference evidence="9" key="1">
    <citation type="submission" date="2016-10" db="EMBL/GenBank/DDBJ databases">
        <authorList>
            <person name="Varghese N."/>
            <person name="Submissions S."/>
        </authorList>
    </citation>
    <scope>NUCLEOTIDE SEQUENCE [LARGE SCALE GENOMIC DNA]</scope>
    <source>
        <strain evidence="9">DSM 4002</strain>
    </source>
</reference>
<evidence type="ECO:0000256" key="5">
    <source>
        <dbReference type="ARBA" id="ARBA00023237"/>
    </source>
</evidence>
<keyword evidence="4" id="KW-0472">Membrane</keyword>
<dbReference type="CDD" id="cd08977">
    <property type="entry name" value="SusD"/>
    <property type="match status" value="1"/>
</dbReference>